<feature type="domain" description="DUF4123" evidence="1">
    <location>
        <begin position="163"/>
        <end position="287"/>
    </location>
</feature>
<gene>
    <name evidence="2" type="ORF">TH25_16425</name>
</gene>
<evidence type="ECO:0000259" key="1">
    <source>
        <dbReference type="Pfam" id="PF13503"/>
    </source>
</evidence>
<organism evidence="2 3">
    <name type="scientific">Thalassospira profundimaris</name>
    <dbReference type="NCBI Taxonomy" id="502049"/>
    <lineage>
        <taxon>Bacteria</taxon>
        <taxon>Pseudomonadati</taxon>
        <taxon>Pseudomonadota</taxon>
        <taxon>Alphaproteobacteria</taxon>
        <taxon>Rhodospirillales</taxon>
        <taxon>Thalassospiraceae</taxon>
        <taxon>Thalassospira</taxon>
    </lineage>
</organism>
<dbReference type="AlphaFoldDB" id="A0A367X081"/>
<dbReference type="InterPro" id="IPR025391">
    <property type="entry name" value="DUF4123"/>
</dbReference>
<dbReference type="EMBL" id="JPWH01000013">
    <property type="protein sequence ID" value="RCK47093.1"/>
    <property type="molecule type" value="Genomic_DNA"/>
</dbReference>
<protein>
    <recommendedName>
        <fullName evidence="1">DUF4123 domain-containing protein</fullName>
    </recommendedName>
</protein>
<comment type="caution">
    <text evidence="2">The sequence shown here is derived from an EMBL/GenBank/DDBJ whole genome shotgun (WGS) entry which is preliminary data.</text>
</comment>
<dbReference type="OrthoDB" id="6431152at2"/>
<name>A0A367X081_9PROT</name>
<accession>A0A367X081</accession>
<sequence>MSNFEAWIGDCHLRQVDDGEYRCQVAVWAQDSNSFRTTLLAEIERFGYSIFWLEEVLPASQYLARHSGQYRQIGALAKAVHPGHTVELGPMQCMVTEDAREPARYLFIEEIEGVEPLDLQFGVYPRKTVPDVLIEPIFGQSVPGVAEIAHYGSADAVPSMKTYAIVNADRFQWRSSEIEFCGLPHRCLFQGKAAQERKDEAPYLIELSQDVDFTRRLFTHDITMPPDMESAHLWQLEACMLVRSRASLDEVWHHFRRFTRFQGDNGKWFHFRFWEPSIFIAYWKHFATSYARVARFYCSRDFTQIYQIYFIHAGILTHFVPKVEDLKISQEKVTSFALTAEDHAFFQSFIDERFKNRVKARLLKKMENAPDDKKQQIPRTVEMAFKYIQERNAGSLIDADDCFTLSFLAILWGNATDAILKGQLMDDPLLLIGLRIAFAKSSYFETLNNIPKGKI</sequence>
<reference evidence="2 3" key="1">
    <citation type="submission" date="2014-07" db="EMBL/GenBank/DDBJ databases">
        <title>Draft genome sequence of Thalassospira profundimaris S25-3-2.</title>
        <authorList>
            <person name="Lai Q."/>
            <person name="Shao Z."/>
        </authorList>
    </citation>
    <scope>NUCLEOTIDE SEQUENCE [LARGE SCALE GENOMIC DNA]</scope>
    <source>
        <strain evidence="2 3">S25-3-2</strain>
    </source>
</reference>
<dbReference type="Pfam" id="PF13503">
    <property type="entry name" value="DUF4123"/>
    <property type="match status" value="1"/>
</dbReference>
<evidence type="ECO:0000313" key="3">
    <source>
        <dbReference type="Proteomes" id="UP000252517"/>
    </source>
</evidence>
<dbReference type="RefSeq" id="WP_114089322.1">
    <property type="nucleotide sequence ID" value="NZ_JPWH01000013.1"/>
</dbReference>
<proteinExistence type="predicted"/>
<dbReference type="Proteomes" id="UP000252517">
    <property type="component" value="Unassembled WGS sequence"/>
</dbReference>
<evidence type="ECO:0000313" key="2">
    <source>
        <dbReference type="EMBL" id="RCK47093.1"/>
    </source>
</evidence>